<dbReference type="EMBL" id="CP042905">
    <property type="protein sequence ID" value="QEE14261.2"/>
    <property type="molecule type" value="Genomic_DNA"/>
</dbReference>
<evidence type="ECO:0000313" key="2">
    <source>
        <dbReference type="Proteomes" id="UP000321408"/>
    </source>
</evidence>
<dbReference type="KEGG" id="psyt:DSAG12_00072"/>
<accession>A0A5B9D5P4</accession>
<reference evidence="1 2" key="1">
    <citation type="journal article" date="2020" name="Nature">
        <title>Isolation of an archaeon at the prokaryote-eukaryote interface.</title>
        <authorList>
            <person name="Imachi H."/>
            <person name="Nobu M.K."/>
            <person name="Nakahara N."/>
            <person name="Morono Y."/>
            <person name="Ogawara M."/>
            <person name="Takaki Y."/>
            <person name="Takano Y."/>
            <person name="Uematsu K."/>
            <person name="Ikuta T."/>
            <person name="Ito M."/>
            <person name="Matsui Y."/>
            <person name="Miyazaki M."/>
            <person name="Murata K."/>
            <person name="Saito Y."/>
            <person name="Sakai S."/>
            <person name="Song C."/>
            <person name="Tasumi E."/>
            <person name="Yamanaka Y."/>
            <person name="Yamaguchi T."/>
            <person name="Kamagata Y."/>
            <person name="Tamaki H."/>
            <person name="Takai K."/>
        </authorList>
    </citation>
    <scope>NUCLEOTIDE SEQUENCE [LARGE SCALE GENOMIC DNA]</scope>
    <source>
        <strain evidence="1 2">MK-D1</strain>
    </source>
</reference>
<organism evidence="1 2">
    <name type="scientific">Promethearchaeum syntrophicum</name>
    <dbReference type="NCBI Taxonomy" id="2594042"/>
    <lineage>
        <taxon>Archaea</taxon>
        <taxon>Promethearchaeati</taxon>
        <taxon>Promethearchaeota</taxon>
        <taxon>Promethearchaeia</taxon>
        <taxon>Promethearchaeales</taxon>
        <taxon>Promethearchaeaceae</taxon>
        <taxon>Promethearchaeum</taxon>
    </lineage>
</organism>
<dbReference type="AlphaFoldDB" id="A0A5B9D5P4"/>
<keyword evidence="2" id="KW-1185">Reference proteome</keyword>
<name>A0A5B9D5P4_9ARCH</name>
<proteinExistence type="predicted"/>
<sequence>MGREIVIINGSPRKAGLTNALIELFITKINKLSTQGDQQPDAHKIECKKK</sequence>
<gene>
    <name evidence="1" type="ORF">DSAG12_00072</name>
</gene>
<dbReference type="Proteomes" id="UP000321408">
    <property type="component" value="Chromosome"/>
</dbReference>
<protein>
    <submittedName>
        <fullName evidence="1">Uncharacterized protein</fullName>
    </submittedName>
</protein>
<evidence type="ECO:0000313" key="1">
    <source>
        <dbReference type="EMBL" id="QEE14261.2"/>
    </source>
</evidence>
<reference evidence="1 2" key="2">
    <citation type="journal article" date="2024" name="Int. J. Syst. Evol. Microbiol.">
        <title>Promethearchaeum syntrophicum gen. nov., sp. nov., an anaerobic, obligately syntrophic archaeon, the first isolate of the lineage 'Asgard' archaea, and proposal of the new archaeal phylum Promethearchaeota phyl. nov. and kingdom Promethearchaeati regn. nov.</title>
        <authorList>
            <person name="Imachi H."/>
            <person name="Nobu M.K."/>
            <person name="Kato S."/>
            <person name="Takaki Y."/>
            <person name="Miyazaki M."/>
            <person name="Miyata M."/>
            <person name="Ogawara M."/>
            <person name="Saito Y."/>
            <person name="Sakai S."/>
            <person name="Tahara Y.O."/>
            <person name="Takano Y."/>
            <person name="Tasumi E."/>
            <person name="Uematsu K."/>
            <person name="Yoshimura T."/>
            <person name="Itoh T."/>
            <person name="Ohkuma M."/>
            <person name="Takai K."/>
        </authorList>
    </citation>
    <scope>NUCLEOTIDE SEQUENCE [LARGE SCALE GENOMIC DNA]</scope>
    <source>
        <strain evidence="1 2">MK-D1</strain>
    </source>
</reference>